<sequence length="180" mass="18401">MDDQDADPRQPRDGLGLAAVITGILLLSPVAIVLGHLSLRRSADDPRATRTLGLAGTILGYLGLIASIAGVALYLTVIQPSQSSGLADARAQADVTAVGNAVAAHFETDLAPPEVGVEDGSYSVGDATVDAQLDGERQATLIADSRIDWCVELSYDGGDDEVVSYVGSTGFQTGACGSDA</sequence>
<dbReference type="EMBL" id="JAUHPV010000009">
    <property type="protein sequence ID" value="MDN4473973.1"/>
    <property type="molecule type" value="Genomic_DNA"/>
</dbReference>
<dbReference type="Proteomes" id="UP001172738">
    <property type="component" value="Unassembled WGS sequence"/>
</dbReference>
<feature type="transmembrane region" description="Helical" evidence="1">
    <location>
        <begin position="51"/>
        <end position="75"/>
    </location>
</feature>
<name>A0ABT8G4E1_9MICO</name>
<accession>A0ABT8G4E1</accession>
<comment type="caution">
    <text evidence="2">The sequence shown here is derived from an EMBL/GenBank/DDBJ whole genome shotgun (WGS) entry which is preliminary data.</text>
</comment>
<feature type="transmembrane region" description="Helical" evidence="1">
    <location>
        <begin position="15"/>
        <end position="39"/>
    </location>
</feature>
<keyword evidence="1" id="KW-0472">Membrane</keyword>
<evidence type="ECO:0000313" key="3">
    <source>
        <dbReference type="Proteomes" id="UP001172738"/>
    </source>
</evidence>
<reference evidence="2" key="1">
    <citation type="submission" date="2023-06" db="EMBL/GenBank/DDBJ databases">
        <title>SYSU T00b26.</title>
        <authorList>
            <person name="Gao L."/>
            <person name="Fang B.-Z."/>
            <person name="Li W.-J."/>
        </authorList>
    </citation>
    <scope>NUCLEOTIDE SEQUENCE</scope>
    <source>
        <strain evidence="2">SYSU T00b26</strain>
    </source>
</reference>
<evidence type="ECO:0000256" key="1">
    <source>
        <dbReference type="SAM" id="Phobius"/>
    </source>
</evidence>
<keyword evidence="1" id="KW-1133">Transmembrane helix</keyword>
<keyword evidence="3" id="KW-1185">Reference proteome</keyword>
<dbReference type="RefSeq" id="WP_301129994.1">
    <property type="nucleotide sequence ID" value="NZ_JAUHPV010000009.1"/>
</dbReference>
<gene>
    <name evidence="2" type="ORF">QQX04_13310</name>
</gene>
<protein>
    <submittedName>
        <fullName evidence="2">DUF4190 domain-containing protein</fullName>
    </submittedName>
</protein>
<keyword evidence="1" id="KW-0812">Transmembrane</keyword>
<evidence type="ECO:0000313" key="2">
    <source>
        <dbReference type="EMBL" id="MDN4473973.1"/>
    </source>
</evidence>
<proteinExistence type="predicted"/>
<organism evidence="2 3">
    <name type="scientific">Demequina zhanjiangensis</name>
    <dbReference type="NCBI Taxonomy" id="3051659"/>
    <lineage>
        <taxon>Bacteria</taxon>
        <taxon>Bacillati</taxon>
        <taxon>Actinomycetota</taxon>
        <taxon>Actinomycetes</taxon>
        <taxon>Micrococcales</taxon>
        <taxon>Demequinaceae</taxon>
        <taxon>Demequina</taxon>
    </lineage>
</organism>